<dbReference type="EMBL" id="CM047902">
    <property type="protein sequence ID" value="KAJ0094293.1"/>
    <property type="molecule type" value="Genomic_DNA"/>
</dbReference>
<keyword evidence="2" id="KW-1185">Reference proteome</keyword>
<proteinExistence type="predicted"/>
<accession>A0ACC1B5W4</accession>
<evidence type="ECO:0000313" key="1">
    <source>
        <dbReference type="EMBL" id="KAJ0094293.1"/>
    </source>
</evidence>
<protein>
    <submittedName>
        <fullName evidence="1">Uncharacterized protein</fullName>
    </submittedName>
</protein>
<gene>
    <name evidence="1" type="ORF">Patl1_16511</name>
</gene>
<reference evidence="2" key="1">
    <citation type="journal article" date="2023" name="G3 (Bethesda)">
        <title>Genome assembly and association tests identify interacting loci associated with vigor, precocity, and sex in interspecific pistachio rootstocks.</title>
        <authorList>
            <person name="Palmer W."/>
            <person name="Jacygrad E."/>
            <person name="Sagayaradj S."/>
            <person name="Cavanaugh K."/>
            <person name="Han R."/>
            <person name="Bertier L."/>
            <person name="Beede B."/>
            <person name="Kafkas S."/>
            <person name="Golino D."/>
            <person name="Preece J."/>
            <person name="Michelmore R."/>
        </authorList>
    </citation>
    <scope>NUCLEOTIDE SEQUENCE [LARGE SCALE GENOMIC DNA]</scope>
</reference>
<comment type="caution">
    <text evidence="1">The sequence shown here is derived from an EMBL/GenBank/DDBJ whole genome shotgun (WGS) entry which is preliminary data.</text>
</comment>
<dbReference type="Proteomes" id="UP001164250">
    <property type="component" value="Chromosome 6"/>
</dbReference>
<evidence type="ECO:0000313" key="2">
    <source>
        <dbReference type="Proteomes" id="UP001164250"/>
    </source>
</evidence>
<name>A0ACC1B5W4_9ROSI</name>
<sequence length="428" mass="47779">MLGTDNENPSSSQEHHHPSPFLHFSEPFLADANELLMSQFLSQQQIMSCSSNLAAQTEIEMASPMKATKRTTRKKKRVSSENNCEKQAIPRKRAGKKDRHSKIHTAQGPRDRRMRLSLQIARKFFDLQDMLGFDKASKTIEWLFSKSKAAIKELTESLPGFKKRCIGDGKSLSSTSESEVVSGLKDSGGALVIRESLMATPREAKNKKSEKAKESREKARARARERTIEKIKRSKHCSDEANPKDSEPLGSSSALQTAQNFGPCSQEMNSSLKVVAEEEEQEMDSVSIIEKFLGITPGSSSAFGYSHNIAESSVGKFHQNNAVYTGNWYTYCTKTNVKELAGNLQVQNPCAIYMINQNDQAKKSSPNFMTTSDAHHQNPNSIFMSPSNAHEQNPSSIPIISNIDSQSHLLENQFSSNPNVSNKYYRLY</sequence>
<organism evidence="1 2">
    <name type="scientific">Pistacia atlantica</name>
    <dbReference type="NCBI Taxonomy" id="434234"/>
    <lineage>
        <taxon>Eukaryota</taxon>
        <taxon>Viridiplantae</taxon>
        <taxon>Streptophyta</taxon>
        <taxon>Embryophyta</taxon>
        <taxon>Tracheophyta</taxon>
        <taxon>Spermatophyta</taxon>
        <taxon>Magnoliopsida</taxon>
        <taxon>eudicotyledons</taxon>
        <taxon>Gunneridae</taxon>
        <taxon>Pentapetalae</taxon>
        <taxon>rosids</taxon>
        <taxon>malvids</taxon>
        <taxon>Sapindales</taxon>
        <taxon>Anacardiaceae</taxon>
        <taxon>Pistacia</taxon>
    </lineage>
</organism>